<name>A0A1T5KED0_9MICO</name>
<feature type="transmembrane region" description="Helical" evidence="1">
    <location>
        <begin position="21"/>
        <end position="40"/>
    </location>
</feature>
<keyword evidence="1" id="KW-0812">Transmembrane</keyword>
<accession>A0A1T5KED0</accession>
<evidence type="ECO:0000313" key="3">
    <source>
        <dbReference type="Proteomes" id="UP000190857"/>
    </source>
</evidence>
<dbReference type="EMBL" id="FUZP01000002">
    <property type="protein sequence ID" value="SKC62066.1"/>
    <property type="molecule type" value="Genomic_DNA"/>
</dbReference>
<protein>
    <submittedName>
        <fullName evidence="2">Uncharacterized protein</fullName>
    </submittedName>
</protein>
<keyword evidence="1" id="KW-1133">Transmembrane helix</keyword>
<sequence>MMQRALPDQEDDMRRRNGLRASAALLAGMVLGSGLVPVAIDDASAVTCYQTRRDASYNYKCFDIRHWVKRGPAKTIVRGPRVGLYGTSAVPSYVDWRSSGTTTY</sequence>
<dbReference type="Proteomes" id="UP000190857">
    <property type="component" value="Unassembled WGS sequence"/>
</dbReference>
<dbReference type="STRING" id="123320.SAMN06309945_2154"/>
<evidence type="ECO:0000313" key="2">
    <source>
        <dbReference type="EMBL" id="SKC62066.1"/>
    </source>
</evidence>
<reference evidence="2 3" key="1">
    <citation type="submission" date="2017-02" db="EMBL/GenBank/DDBJ databases">
        <authorList>
            <person name="Peterson S.W."/>
        </authorList>
    </citation>
    <scope>NUCLEOTIDE SEQUENCE [LARGE SCALE GENOMIC DNA]</scope>
    <source>
        <strain evidence="2 3">VKM Ac-2059</strain>
    </source>
</reference>
<proteinExistence type="predicted"/>
<keyword evidence="1" id="KW-0472">Membrane</keyword>
<dbReference type="InterPro" id="IPR006311">
    <property type="entry name" value="TAT_signal"/>
</dbReference>
<dbReference type="AlphaFoldDB" id="A0A1T5KED0"/>
<keyword evidence="3" id="KW-1185">Reference proteome</keyword>
<gene>
    <name evidence="2" type="ORF">SAMN06309945_2154</name>
</gene>
<dbReference type="PROSITE" id="PS51318">
    <property type="entry name" value="TAT"/>
    <property type="match status" value="1"/>
</dbReference>
<evidence type="ECO:0000256" key="1">
    <source>
        <dbReference type="SAM" id="Phobius"/>
    </source>
</evidence>
<organism evidence="2 3">
    <name type="scientific">Okibacterium fritillariae</name>
    <dbReference type="NCBI Taxonomy" id="123320"/>
    <lineage>
        <taxon>Bacteria</taxon>
        <taxon>Bacillati</taxon>
        <taxon>Actinomycetota</taxon>
        <taxon>Actinomycetes</taxon>
        <taxon>Micrococcales</taxon>
        <taxon>Microbacteriaceae</taxon>
        <taxon>Okibacterium</taxon>
    </lineage>
</organism>